<comment type="subcellular location">
    <subcellularLocation>
        <location evidence="2">Cytoplasm</location>
        <location evidence="2">Perinuclear region</location>
    </subcellularLocation>
    <subcellularLocation>
        <location evidence="1">Nucleus</location>
    </subcellularLocation>
</comment>
<dbReference type="PaxDb" id="121845-A0A1S3DFY7"/>
<evidence type="ECO:0000256" key="2">
    <source>
        <dbReference type="ARBA" id="ARBA00004556"/>
    </source>
</evidence>
<dbReference type="AlphaFoldDB" id="A0A1S3DFY7"/>
<dbReference type="GeneID" id="103517697"/>
<evidence type="ECO:0000256" key="12">
    <source>
        <dbReference type="ARBA" id="ARBA00023254"/>
    </source>
</evidence>
<comment type="similarity">
    <text evidence="16">Belongs to the Integrator subunit 13 family.</text>
</comment>
<comment type="subunit">
    <text evidence="17">Belongs to the multiprotein complex Integrator, at least composed of IntS1, IntS2, IntS3, IntS4, omd/IntS5, IntS6, defl/IntS7, IntS8, IntS9, IntS10, IntS11, IntS12, asun/IntS13, IntS14 and IntS15. The core complex associates with protein phosphatase 2A subunits mts/PP2A and Pp2A-29B, to form the Integrator-PP2A (INTAC) complex.</text>
</comment>
<accession>A0A1S3DFY7</accession>
<dbReference type="PANTHER" id="PTHR12955:SF1">
    <property type="entry name" value="INTEGRATOR COMPLEX SUBUNIT 13"/>
    <property type="match status" value="1"/>
</dbReference>
<evidence type="ECO:0000313" key="20">
    <source>
        <dbReference type="RefSeq" id="XP_008480963.1"/>
    </source>
</evidence>
<evidence type="ECO:0000256" key="1">
    <source>
        <dbReference type="ARBA" id="ARBA00004123"/>
    </source>
</evidence>
<dbReference type="GO" id="GO:0051642">
    <property type="term" value="P:centrosome localization"/>
    <property type="evidence" value="ECO:0007669"/>
    <property type="project" value="TreeGrafter"/>
</dbReference>
<gene>
    <name evidence="20" type="primary">LOC103517697</name>
</gene>
<keyword evidence="7" id="KW-0498">Mitosis</keyword>
<evidence type="ECO:0000256" key="16">
    <source>
        <dbReference type="ARBA" id="ARBA00061603"/>
    </source>
</evidence>
<keyword evidence="9" id="KW-0744">Spermatogenesis</keyword>
<keyword evidence="5" id="KW-0963">Cytoplasm</keyword>
<evidence type="ECO:0000256" key="14">
    <source>
        <dbReference type="ARBA" id="ARBA00030658"/>
    </source>
</evidence>
<keyword evidence="12" id="KW-0469">Meiosis</keyword>
<organism evidence="19 20">
    <name type="scientific">Diaphorina citri</name>
    <name type="common">Asian citrus psyllid</name>
    <dbReference type="NCBI Taxonomy" id="121845"/>
    <lineage>
        <taxon>Eukaryota</taxon>
        <taxon>Metazoa</taxon>
        <taxon>Ecdysozoa</taxon>
        <taxon>Arthropoda</taxon>
        <taxon>Hexapoda</taxon>
        <taxon>Insecta</taxon>
        <taxon>Pterygota</taxon>
        <taxon>Neoptera</taxon>
        <taxon>Paraneoptera</taxon>
        <taxon>Hemiptera</taxon>
        <taxon>Sternorrhyncha</taxon>
        <taxon>Psylloidea</taxon>
        <taxon>Psyllidae</taxon>
        <taxon>Diaphorininae</taxon>
        <taxon>Diaphorina</taxon>
    </lineage>
</organism>
<dbReference type="RefSeq" id="XP_008480963.1">
    <property type="nucleotide sequence ID" value="XM_008482741.3"/>
</dbReference>
<evidence type="ECO:0000256" key="18">
    <source>
        <dbReference type="SAM" id="MobiDB-lite"/>
    </source>
</evidence>
<name>A0A1S3DFY7_DIACI</name>
<evidence type="ECO:0000256" key="17">
    <source>
        <dbReference type="ARBA" id="ARBA00065185"/>
    </source>
</evidence>
<dbReference type="InterPro" id="IPR019355">
    <property type="entry name" value="Cell_cycle_regulator_Mat89Bb"/>
</dbReference>
<dbReference type="GO" id="GO:0030154">
    <property type="term" value="P:cell differentiation"/>
    <property type="evidence" value="ECO:0007669"/>
    <property type="project" value="UniProtKB-KW"/>
</dbReference>
<dbReference type="Proteomes" id="UP000079169">
    <property type="component" value="Unplaced"/>
</dbReference>
<dbReference type="GO" id="GO:0048471">
    <property type="term" value="C:perinuclear region of cytoplasm"/>
    <property type="evidence" value="ECO:0007669"/>
    <property type="project" value="UniProtKB-SubCell"/>
</dbReference>
<evidence type="ECO:0000256" key="6">
    <source>
        <dbReference type="ARBA" id="ARBA00022618"/>
    </source>
</evidence>
<evidence type="ECO:0000256" key="9">
    <source>
        <dbReference type="ARBA" id="ARBA00022871"/>
    </source>
</evidence>
<dbReference type="STRING" id="121845.A0A1S3DFY7"/>
<dbReference type="OMA" id="SPMHEKV"/>
<evidence type="ECO:0000256" key="5">
    <source>
        <dbReference type="ARBA" id="ARBA00022490"/>
    </source>
</evidence>
<keyword evidence="19" id="KW-1185">Reference proteome</keyword>
<dbReference type="GO" id="GO:0007346">
    <property type="term" value="P:regulation of mitotic cell cycle"/>
    <property type="evidence" value="ECO:0007669"/>
    <property type="project" value="TreeGrafter"/>
</dbReference>
<keyword evidence="8" id="KW-0221">Differentiation</keyword>
<keyword evidence="10" id="KW-0175">Coiled coil</keyword>
<feature type="compositionally biased region" description="Polar residues" evidence="18">
    <location>
        <begin position="147"/>
        <end position="163"/>
    </location>
</feature>
<protein>
    <recommendedName>
        <fullName evidence="3">Protein asunder</fullName>
    </recommendedName>
    <alternativeName>
        <fullName evidence="15">Cell cycle regulator Mat89Bb</fullName>
    </alternativeName>
    <alternativeName>
        <fullName evidence="14">Set apart in position or space protein</fullName>
    </alternativeName>
</protein>
<keyword evidence="6" id="KW-0132">Cell division</keyword>
<dbReference type="PANTHER" id="PTHR12955">
    <property type="entry name" value="SARCOMA ANTIGEN NY-SAR-95-RELATED"/>
    <property type="match status" value="1"/>
</dbReference>
<dbReference type="GO" id="GO:0032039">
    <property type="term" value="C:integrator complex"/>
    <property type="evidence" value="ECO:0007669"/>
    <property type="project" value="TreeGrafter"/>
</dbReference>
<evidence type="ECO:0000313" key="19">
    <source>
        <dbReference type="Proteomes" id="UP000079169"/>
    </source>
</evidence>
<evidence type="ECO:0000256" key="7">
    <source>
        <dbReference type="ARBA" id="ARBA00022776"/>
    </source>
</evidence>
<dbReference type="KEGG" id="dci:103517697"/>
<dbReference type="GO" id="GO:0051301">
    <property type="term" value="P:cell division"/>
    <property type="evidence" value="ECO:0007669"/>
    <property type="project" value="UniProtKB-KW"/>
</dbReference>
<evidence type="ECO:0000256" key="11">
    <source>
        <dbReference type="ARBA" id="ARBA00023242"/>
    </source>
</evidence>
<dbReference type="GO" id="GO:0007283">
    <property type="term" value="P:spermatogenesis"/>
    <property type="evidence" value="ECO:0007669"/>
    <property type="project" value="UniProtKB-KW"/>
</dbReference>
<evidence type="ECO:0000256" key="15">
    <source>
        <dbReference type="ARBA" id="ARBA00032585"/>
    </source>
</evidence>
<evidence type="ECO:0000256" key="8">
    <source>
        <dbReference type="ARBA" id="ARBA00022782"/>
    </source>
</evidence>
<evidence type="ECO:0000256" key="3">
    <source>
        <dbReference type="ARBA" id="ARBA00020501"/>
    </source>
</evidence>
<sequence>MSSSTLIHKLYPANHKTVFVLDHSPYFGISSDYPIELDPADKSRGPGFIPIAPICKSLWTSTIEAVFEYCRIVWDIFPDRKLIRVILSDVQAQSLNTWNQEEQNLVHCMYSLTSIGSHPPRQNAECSMMYGLCSALEAMCEPTSLQSEKLKQDPNTPSKHNTSVGGGGESTSKILNRCRIICVTSCADVGAVEKLKATFHTELQNMNKLATESEHLFPVHFCHLVIINVFPCSAKHATALYNMQYQETPFSPVLSTGGKVISHILTSHGGDIFMHTLSTGRSILEDPPSISEGYGGRVTDYRITDFGILMRSNKLMAGRRVPPGEKLNDKMKSKLERQTLYWPLTISSTYIYNNKQLFEPLLTLVQKEEISDGALIQCNQCIFNLVALEAKHEPLLPNNSGTRGKGPKRDEQYRQMWNELEHLVKLNNRSDNHAKLLQTLLDFKNKTHTASSSNSSEDKHIKVDLNQALRELE</sequence>
<dbReference type="GO" id="GO:0051321">
    <property type="term" value="P:meiotic cell cycle"/>
    <property type="evidence" value="ECO:0007669"/>
    <property type="project" value="UniProtKB-KW"/>
</dbReference>
<dbReference type="Pfam" id="PF10221">
    <property type="entry name" value="Mat89Bb"/>
    <property type="match status" value="2"/>
</dbReference>
<proteinExistence type="inferred from homology"/>
<keyword evidence="13" id="KW-0131">Cell cycle</keyword>
<evidence type="ECO:0000256" key="10">
    <source>
        <dbReference type="ARBA" id="ARBA00023054"/>
    </source>
</evidence>
<keyword evidence="4" id="KW-0217">Developmental protein</keyword>
<feature type="region of interest" description="Disordered" evidence="18">
    <location>
        <begin position="147"/>
        <end position="170"/>
    </location>
</feature>
<evidence type="ECO:0000256" key="4">
    <source>
        <dbReference type="ARBA" id="ARBA00022473"/>
    </source>
</evidence>
<keyword evidence="11" id="KW-0539">Nucleus</keyword>
<reference evidence="20" key="1">
    <citation type="submission" date="2025-08" db="UniProtKB">
        <authorList>
            <consortium name="RefSeq"/>
        </authorList>
    </citation>
    <scope>IDENTIFICATION</scope>
</reference>
<evidence type="ECO:0000256" key="13">
    <source>
        <dbReference type="ARBA" id="ARBA00023306"/>
    </source>
</evidence>